<evidence type="ECO:0000313" key="1">
    <source>
        <dbReference type="EMBL" id="KUM50943.1"/>
    </source>
</evidence>
<dbReference type="EMBL" id="LKAM01000001">
    <property type="protein sequence ID" value="KUM50943.1"/>
    <property type="molecule type" value="Genomic_DNA"/>
</dbReference>
<reference evidence="1" key="1">
    <citation type="journal article" date="2015" name="Genome Biol. Evol.">
        <title>Organellar Genomes of White Spruce (Picea glauca): Assembly and Annotation.</title>
        <authorList>
            <person name="Jackman S.D."/>
            <person name="Warren R.L."/>
            <person name="Gibb E.A."/>
            <person name="Vandervalk B.P."/>
            <person name="Mohamadi H."/>
            <person name="Chu J."/>
            <person name="Raymond A."/>
            <person name="Pleasance S."/>
            <person name="Coope R."/>
            <person name="Wildung M.R."/>
            <person name="Ritland C.E."/>
            <person name="Bousquet J."/>
            <person name="Jones S.J."/>
            <person name="Bohlmann J."/>
            <person name="Birol I."/>
        </authorList>
    </citation>
    <scope>NUCLEOTIDE SEQUENCE [LARGE SCALE GENOMIC DNA]</scope>
    <source>
        <tissue evidence="1">Flushing bud</tissue>
    </source>
</reference>
<proteinExistence type="predicted"/>
<sequence>MKTIWTPYHNGETKAWVPICNGVLIQVNPFRWGTTARQG</sequence>
<accession>A0A117NJ37</accession>
<protein>
    <submittedName>
        <fullName evidence="1">Uncharacterized protein</fullName>
    </submittedName>
</protein>
<name>A0A117NJ37_PICGL</name>
<organism evidence="1">
    <name type="scientific">Picea glauca</name>
    <name type="common">White spruce</name>
    <name type="synonym">Pinus glauca</name>
    <dbReference type="NCBI Taxonomy" id="3330"/>
    <lineage>
        <taxon>Eukaryota</taxon>
        <taxon>Viridiplantae</taxon>
        <taxon>Streptophyta</taxon>
        <taxon>Embryophyta</taxon>
        <taxon>Tracheophyta</taxon>
        <taxon>Spermatophyta</taxon>
        <taxon>Pinopsida</taxon>
        <taxon>Pinidae</taxon>
        <taxon>Conifers I</taxon>
        <taxon>Pinales</taxon>
        <taxon>Pinaceae</taxon>
        <taxon>Picea</taxon>
    </lineage>
</organism>
<gene>
    <name evidence="1" type="ORF">ABT39_MTgene789</name>
</gene>
<dbReference type="AlphaFoldDB" id="A0A117NJ37"/>
<geneLocation type="mitochondrion" evidence="1"/>
<keyword evidence="1" id="KW-0496">Mitochondrion</keyword>
<comment type="caution">
    <text evidence="1">The sequence shown here is derived from an EMBL/GenBank/DDBJ whole genome shotgun (WGS) entry which is preliminary data.</text>
</comment>